<evidence type="ECO:0000313" key="1">
    <source>
        <dbReference type="EMBL" id="KAD4385546.1"/>
    </source>
</evidence>
<accession>A0A5N6N6X9</accession>
<protein>
    <submittedName>
        <fullName evidence="1">Uncharacterized protein</fullName>
    </submittedName>
</protein>
<reference evidence="1 2" key="1">
    <citation type="submission" date="2019-05" db="EMBL/GenBank/DDBJ databases">
        <title>Mikania micrantha, genome provides insights into the molecular mechanism of rapid growth.</title>
        <authorList>
            <person name="Liu B."/>
        </authorList>
    </citation>
    <scope>NUCLEOTIDE SEQUENCE [LARGE SCALE GENOMIC DNA]</scope>
    <source>
        <strain evidence="1">NLD-2019</strain>
        <tissue evidence="1">Leaf</tissue>
    </source>
</reference>
<comment type="caution">
    <text evidence="1">The sequence shown here is derived from an EMBL/GenBank/DDBJ whole genome shotgun (WGS) entry which is preliminary data.</text>
</comment>
<dbReference type="Proteomes" id="UP000326396">
    <property type="component" value="Linkage Group LG3"/>
</dbReference>
<name>A0A5N6N6X9_9ASTR</name>
<dbReference type="EMBL" id="SZYD01000013">
    <property type="protein sequence ID" value="KAD4385546.1"/>
    <property type="molecule type" value="Genomic_DNA"/>
</dbReference>
<keyword evidence="2" id="KW-1185">Reference proteome</keyword>
<proteinExistence type="predicted"/>
<dbReference type="AlphaFoldDB" id="A0A5N6N6X9"/>
<gene>
    <name evidence="1" type="ORF">E3N88_25714</name>
</gene>
<organism evidence="1 2">
    <name type="scientific">Mikania micrantha</name>
    <name type="common">bitter vine</name>
    <dbReference type="NCBI Taxonomy" id="192012"/>
    <lineage>
        <taxon>Eukaryota</taxon>
        <taxon>Viridiplantae</taxon>
        <taxon>Streptophyta</taxon>
        <taxon>Embryophyta</taxon>
        <taxon>Tracheophyta</taxon>
        <taxon>Spermatophyta</taxon>
        <taxon>Magnoliopsida</taxon>
        <taxon>eudicotyledons</taxon>
        <taxon>Gunneridae</taxon>
        <taxon>Pentapetalae</taxon>
        <taxon>asterids</taxon>
        <taxon>campanulids</taxon>
        <taxon>Asterales</taxon>
        <taxon>Asteraceae</taxon>
        <taxon>Asteroideae</taxon>
        <taxon>Heliantheae alliance</taxon>
        <taxon>Eupatorieae</taxon>
        <taxon>Mikania</taxon>
    </lineage>
</organism>
<evidence type="ECO:0000313" key="2">
    <source>
        <dbReference type="Proteomes" id="UP000326396"/>
    </source>
</evidence>
<sequence>MVTDTFKTPVHTTLPFGRSSSPFSWAVKKGNLPDFSGFDPYEQSDSIHDRSGWEADNPLDQDDSLMKVIHEEHSVMLQDLSKTHSTKVALNLWLFDKKAAFQWVDMEQYLVPSNSVIINPFVIEENHHSCMK</sequence>